<accession>A0A9C6S9Z0</accession>
<proteinExistence type="predicted"/>
<feature type="transmembrane region" description="Helical" evidence="1">
    <location>
        <begin position="9"/>
        <end position="30"/>
    </location>
</feature>
<dbReference type="AlphaFoldDB" id="A0A9C6S9Z0"/>
<dbReference type="PANTHER" id="PTHR15256">
    <property type="entry name" value="INTEGRAL MEMBRANE PROTEIN DGCR2/IDD"/>
    <property type="match status" value="1"/>
</dbReference>
<dbReference type="InterPro" id="IPR042378">
    <property type="entry name" value="IDD"/>
</dbReference>
<dbReference type="OrthoDB" id="6602431at2759"/>
<dbReference type="GeneID" id="125385250"/>
<keyword evidence="1" id="KW-0472">Membrane</keyword>
<keyword evidence="1" id="KW-1133">Transmembrane helix</keyword>
<reference evidence="3" key="1">
    <citation type="submission" date="2025-08" db="UniProtKB">
        <authorList>
            <consortium name="RefSeq"/>
        </authorList>
    </citation>
    <scope>IDENTIFICATION</scope>
</reference>
<dbReference type="GO" id="GO:0016020">
    <property type="term" value="C:membrane"/>
    <property type="evidence" value="ECO:0007669"/>
    <property type="project" value="TreeGrafter"/>
</dbReference>
<keyword evidence="1" id="KW-0812">Transmembrane</keyword>
<sequence>MKDLYAKILAMIICLQTIFVTIFPLGAVALEENCTDFEGQVISHGLLYVPGPSVCSLCVCYHSEPKWCKAIFCSPPFSCKRFRVGRRCCEFECLDEVGTEYWSGSDVVIVDESPKLEKHSVLWTLSLVMAIVIF</sequence>
<gene>
    <name evidence="3" type="primary">LOC125385250</name>
</gene>
<name>A0A9C6S9Z0_BOMTE</name>
<dbReference type="KEGG" id="bter:125385250"/>
<dbReference type="Proteomes" id="UP000835206">
    <property type="component" value="Chromosome 6"/>
</dbReference>
<evidence type="ECO:0000256" key="1">
    <source>
        <dbReference type="SAM" id="Phobius"/>
    </source>
</evidence>
<dbReference type="RefSeq" id="XP_048262475.1">
    <property type="nucleotide sequence ID" value="XM_048406518.1"/>
</dbReference>
<keyword evidence="2" id="KW-1185">Reference proteome</keyword>
<evidence type="ECO:0000313" key="2">
    <source>
        <dbReference type="Proteomes" id="UP000835206"/>
    </source>
</evidence>
<protein>
    <submittedName>
        <fullName evidence="3">Integral membrane protein DGCR2/IDD-like</fullName>
    </submittedName>
</protein>
<dbReference type="PANTHER" id="PTHR15256:SF6">
    <property type="entry name" value="INTEGRAL MEMBRANE PROTEIN DGCR2_IDD"/>
    <property type="match status" value="1"/>
</dbReference>
<evidence type="ECO:0000313" key="3">
    <source>
        <dbReference type="RefSeq" id="XP_048262475.1"/>
    </source>
</evidence>
<organism evidence="2 3">
    <name type="scientific">Bombus terrestris</name>
    <name type="common">Buff-tailed bumblebee</name>
    <name type="synonym">Apis terrestris</name>
    <dbReference type="NCBI Taxonomy" id="30195"/>
    <lineage>
        <taxon>Eukaryota</taxon>
        <taxon>Metazoa</taxon>
        <taxon>Ecdysozoa</taxon>
        <taxon>Arthropoda</taxon>
        <taxon>Hexapoda</taxon>
        <taxon>Insecta</taxon>
        <taxon>Pterygota</taxon>
        <taxon>Neoptera</taxon>
        <taxon>Endopterygota</taxon>
        <taxon>Hymenoptera</taxon>
        <taxon>Apocrita</taxon>
        <taxon>Aculeata</taxon>
        <taxon>Apoidea</taxon>
        <taxon>Anthophila</taxon>
        <taxon>Apidae</taxon>
        <taxon>Bombus</taxon>
        <taxon>Bombus</taxon>
    </lineage>
</organism>